<evidence type="ECO:0000256" key="4">
    <source>
        <dbReference type="PROSITE-ProRule" id="PRU01024"/>
    </source>
</evidence>
<keyword evidence="1 4" id="KW-0489">Methyltransferase</keyword>
<comment type="similarity">
    <text evidence="4">Belongs to the class I-like SAM-binding methyltransferase superfamily. RNA M5U methyltransferase family.</text>
</comment>
<feature type="binding site" evidence="4">
    <location>
        <position position="308"/>
    </location>
    <ligand>
        <name>S-adenosyl-L-methionine</name>
        <dbReference type="ChEBI" id="CHEBI:59789"/>
    </ligand>
</feature>
<feature type="binding site" evidence="4">
    <location>
        <position position="337"/>
    </location>
    <ligand>
        <name>S-adenosyl-L-methionine</name>
        <dbReference type="ChEBI" id="CHEBI:59789"/>
    </ligand>
</feature>
<dbReference type="Pfam" id="PF01938">
    <property type="entry name" value="TRAM"/>
    <property type="match status" value="1"/>
</dbReference>
<dbReference type="GO" id="GO:0070041">
    <property type="term" value="F:rRNA (uridine-C5-)-methyltransferase activity"/>
    <property type="evidence" value="ECO:0007669"/>
    <property type="project" value="UniProtKB-ARBA"/>
</dbReference>
<dbReference type="PROSITE" id="PS01231">
    <property type="entry name" value="TRMA_2"/>
    <property type="match status" value="1"/>
</dbReference>
<dbReference type="SUPFAM" id="SSF53335">
    <property type="entry name" value="S-adenosyl-L-methionine-dependent methyltransferases"/>
    <property type="match status" value="1"/>
</dbReference>
<dbReference type="FunFam" id="2.40.50.1070:FF:000003">
    <property type="entry name" value="23S rRNA (Uracil-5-)-methyltransferase RumA"/>
    <property type="match status" value="1"/>
</dbReference>
<dbReference type="InterPro" id="IPR030391">
    <property type="entry name" value="MeTrfase_TrmA_CS"/>
</dbReference>
<evidence type="ECO:0000259" key="6">
    <source>
        <dbReference type="PROSITE" id="PS50926"/>
    </source>
</evidence>
<dbReference type="InterPro" id="IPR002792">
    <property type="entry name" value="TRAM_dom"/>
</dbReference>
<evidence type="ECO:0000256" key="1">
    <source>
        <dbReference type="ARBA" id="ARBA00022603"/>
    </source>
</evidence>
<feature type="domain" description="TRAM" evidence="6">
    <location>
        <begin position="13"/>
        <end position="71"/>
    </location>
</feature>
<dbReference type="PROSITE" id="PS01230">
    <property type="entry name" value="TRMA_1"/>
    <property type="match status" value="1"/>
</dbReference>
<dbReference type="Gene3D" id="2.40.50.1070">
    <property type="match status" value="1"/>
</dbReference>
<dbReference type="Proteomes" id="UP000007969">
    <property type="component" value="Chromosome"/>
</dbReference>
<evidence type="ECO:0000256" key="3">
    <source>
        <dbReference type="ARBA" id="ARBA00022691"/>
    </source>
</evidence>
<name>B9DWU4_CLOK1</name>
<dbReference type="Gene3D" id="2.40.50.140">
    <property type="entry name" value="Nucleic acid-binding proteins"/>
    <property type="match status" value="1"/>
</dbReference>
<dbReference type="FunFam" id="3.40.50.150:FF:000009">
    <property type="entry name" value="23S rRNA (Uracil(1939)-C(5))-methyltransferase RlmD"/>
    <property type="match status" value="1"/>
</dbReference>
<protein>
    <recommendedName>
        <fullName evidence="6">TRAM domain-containing protein</fullName>
    </recommendedName>
</protein>
<dbReference type="Gene3D" id="3.40.50.150">
    <property type="entry name" value="Vaccinia Virus protein VP39"/>
    <property type="match status" value="1"/>
</dbReference>
<evidence type="ECO:0000313" key="7">
    <source>
        <dbReference type="EMBL" id="BAH08187.1"/>
    </source>
</evidence>
<dbReference type="SUPFAM" id="SSF50249">
    <property type="entry name" value="Nucleic acid-binding proteins"/>
    <property type="match status" value="1"/>
</dbReference>
<dbReference type="InterPro" id="IPR030390">
    <property type="entry name" value="MeTrfase_TrmA_AS"/>
</dbReference>
<proteinExistence type="inferred from homology"/>
<evidence type="ECO:0000256" key="2">
    <source>
        <dbReference type="ARBA" id="ARBA00022679"/>
    </source>
</evidence>
<evidence type="ECO:0000256" key="5">
    <source>
        <dbReference type="PROSITE-ProRule" id="PRU10015"/>
    </source>
</evidence>
<feature type="binding site" evidence="4">
    <location>
        <position position="406"/>
    </location>
    <ligand>
        <name>S-adenosyl-L-methionine</name>
        <dbReference type="ChEBI" id="CHEBI:59789"/>
    </ligand>
</feature>
<dbReference type="KEGG" id="ckr:CKR_3136"/>
<dbReference type="PANTHER" id="PTHR11061:SF30">
    <property type="entry name" value="TRNA (URACIL(54)-C(5))-METHYLTRANSFERASE"/>
    <property type="match status" value="1"/>
</dbReference>
<dbReference type="InterPro" id="IPR010280">
    <property type="entry name" value="U5_MeTrfase_fam"/>
</dbReference>
<gene>
    <name evidence="7" type="ordered locus">CKR_3136</name>
</gene>
<dbReference type="HOGENOM" id="CLU_014689_7_1_9"/>
<feature type="binding site" evidence="4">
    <location>
        <position position="358"/>
    </location>
    <ligand>
        <name>S-adenosyl-L-methionine</name>
        <dbReference type="ChEBI" id="CHEBI:59789"/>
    </ligand>
</feature>
<dbReference type="InterPro" id="IPR029063">
    <property type="entry name" value="SAM-dependent_MTases_sf"/>
</dbReference>
<keyword evidence="3 4" id="KW-0949">S-adenosyl-L-methionine</keyword>
<dbReference type="InterPro" id="IPR012340">
    <property type="entry name" value="NA-bd_OB-fold"/>
</dbReference>
<feature type="active site" description="Nucleophile" evidence="4">
    <location>
        <position position="433"/>
    </location>
</feature>
<keyword evidence="2 4" id="KW-0808">Transferase</keyword>
<dbReference type="FunFam" id="2.40.50.140:FF:000097">
    <property type="entry name" value="23S rRNA (uracil(1939)-C(5))-methyltransferase RlmD"/>
    <property type="match status" value="1"/>
</dbReference>
<accession>B9DWU4</accession>
<dbReference type="GO" id="GO:0070475">
    <property type="term" value="P:rRNA base methylation"/>
    <property type="evidence" value="ECO:0007669"/>
    <property type="project" value="TreeGrafter"/>
</dbReference>
<dbReference type="EMBL" id="AP009049">
    <property type="protein sequence ID" value="BAH08187.1"/>
    <property type="molecule type" value="Genomic_DNA"/>
</dbReference>
<dbReference type="PANTHER" id="PTHR11061">
    <property type="entry name" value="RNA M5U METHYLTRANSFERASE"/>
    <property type="match status" value="1"/>
</dbReference>
<evidence type="ECO:0000313" key="8">
    <source>
        <dbReference type="Proteomes" id="UP000007969"/>
    </source>
</evidence>
<organism evidence="7 8">
    <name type="scientific">Clostridium kluyveri (strain NBRC 12016)</name>
    <dbReference type="NCBI Taxonomy" id="583346"/>
    <lineage>
        <taxon>Bacteria</taxon>
        <taxon>Bacillati</taxon>
        <taxon>Bacillota</taxon>
        <taxon>Clostridia</taxon>
        <taxon>Eubacteriales</taxon>
        <taxon>Clostridiaceae</taxon>
        <taxon>Clostridium</taxon>
    </lineage>
</organism>
<dbReference type="PROSITE" id="PS51687">
    <property type="entry name" value="SAM_MT_RNA_M5U"/>
    <property type="match status" value="1"/>
</dbReference>
<dbReference type="CDD" id="cd02440">
    <property type="entry name" value="AdoMet_MTases"/>
    <property type="match status" value="1"/>
</dbReference>
<dbReference type="NCBIfam" id="TIGR00479">
    <property type="entry name" value="rumA"/>
    <property type="match status" value="1"/>
</dbReference>
<reference evidence="8" key="1">
    <citation type="submission" date="2005-09" db="EMBL/GenBank/DDBJ databases">
        <title>Complete genome sequence of Clostridium kluyveri and comparative genomics of Clostridia species.</title>
        <authorList>
            <person name="Inui M."/>
            <person name="Nonaka H."/>
            <person name="Shinoda Y."/>
            <person name="Ikenaga Y."/>
            <person name="Abe M."/>
            <person name="Naito K."/>
            <person name="Vertes A.A."/>
            <person name="Yukawa H."/>
        </authorList>
    </citation>
    <scope>NUCLEOTIDE SEQUENCE [LARGE SCALE GENOMIC DNA]</scope>
    <source>
        <strain evidence="8">NBRC 12016</strain>
    </source>
</reference>
<sequence>MQFFLVGEFMANKIDKNKEYVLNIDGMGYQGEGVGKIEGFTIFVPGAIQGEKVRVKAVKVNKNFAFAKLMEVIEASKYRITPTCSIYKRCGGCQLQHLSYDGQLSFKENRVKDCLERIGKLQVISGEQSIHQHGSVTKLYHTIGMENPYRYRNKVQLPVGSSKNGINIGFYAKKSHEIINMTSCFIQSETSDKIVKLIRQWIEKYNIEPYNEKNGKGIIRHIMIREAFTTAEIMVVIVTAVSHLPYKKEFIEIITRNVPVIKSIVQNINRDRTNVIMGKECIILWGRDTINDYIGKFKFSISPLSFFQVNPVQTEVLYNKVLEYAGLTGNEVIFDAYCGTGTISLFLSQKAKKVYGVEIIPQAIENANMNAAENGIDNVEFITGKSEKVIPELIKKGVRADVVVVDPPRKGCEEALLHSIADMRPRTIVYVSCDPATLARDLAILRDFGYRVEKVQPVDMFPQTSHVETIVSLQRENL</sequence>
<dbReference type="Pfam" id="PF05958">
    <property type="entry name" value="tRNA_U5-meth_tr"/>
    <property type="match status" value="1"/>
</dbReference>
<feature type="active site" evidence="5">
    <location>
        <position position="433"/>
    </location>
</feature>
<dbReference type="PROSITE" id="PS50926">
    <property type="entry name" value="TRAM"/>
    <property type="match status" value="1"/>
</dbReference>
<dbReference type="AlphaFoldDB" id="B9DWU4"/>